<protein>
    <submittedName>
        <fullName evidence="2">Uncharacterized protein</fullName>
    </submittedName>
</protein>
<feature type="region of interest" description="Disordered" evidence="1">
    <location>
        <begin position="116"/>
        <end position="148"/>
    </location>
</feature>
<sequence>MEVHGEAKIHLQPMDDLLWEVCEASIPHRKPELGQASGRTCGPMKREAHGGAGLLARLGTPWGDPSWHSLLLKDYTPQKGPTLLQFMKNCRPWESPTGEKFMEDCFLWMEPHTVAGEEREEEGAAEAKCDEVTATPIPSPPMPLTGRR</sequence>
<evidence type="ECO:0000256" key="1">
    <source>
        <dbReference type="SAM" id="MobiDB-lite"/>
    </source>
</evidence>
<comment type="caution">
    <text evidence="2">The sequence shown here is derived from an EMBL/GenBank/DDBJ whole genome shotgun (WGS) entry which is preliminary data.</text>
</comment>
<name>A0ABQ9CP75_9PASS</name>
<evidence type="ECO:0000313" key="2">
    <source>
        <dbReference type="EMBL" id="KAJ7403523.1"/>
    </source>
</evidence>
<keyword evidence="3" id="KW-1185">Reference proteome</keyword>
<organism evidence="2 3">
    <name type="scientific">Willisornis vidua</name>
    <name type="common">Xingu scale-backed antbird</name>
    <dbReference type="NCBI Taxonomy" id="1566151"/>
    <lineage>
        <taxon>Eukaryota</taxon>
        <taxon>Metazoa</taxon>
        <taxon>Chordata</taxon>
        <taxon>Craniata</taxon>
        <taxon>Vertebrata</taxon>
        <taxon>Euteleostomi</taxon>
        <taxon>Archelosauria</taxon>
        <taxon>Archosauria</taxon>
        <taxon>Dinosauria</taxon>
        <taxon>Saurischia</taxon>
        <taxon>Theropoda</taxon>
        <taxon>Coelurosauria</taxon>
        <taxon>Aves</taxon>
        <taxon>Neognathae</taxon>
        <taxon>Neoaves</taxon>
        <taxon>Telluraves</taxon>
        <taxon>Australaves</taxon>
        <taxon>Passeriformes</taxon>
        <taxon>Thamnophilidae</taxon>
        <taxon>Willisornis</taxon>
    </lineage>
</organism>
<dbReference type="Proteomes" id="UP001145742">
    <property type="component" value="Unassembled WGS sequence"/>
</dbReference>
<proteinExistence type="predicted"/>
<accession>A0ABQ9CP75</accession>
<evidence type="ECO:0000313" key="3">
    <source>
        <dbReference type="Proteomes" id="UP001145742"/>
    </source>
</evidence>
<reference evidence="2" key="1">
    <citation type="submission" date="2019-10" db="EMBL/GenBank/DDBJ databases">
        <authorList>
            <person name="Soares A.E.R."/>
            <person name="Aleixo A."/>
            <person name="Schneider P."/>
            <person name="Miyaki C.Y."/>
            <person name="Schneider M.P."/>
            <person name="Mello C."/>
            <person name="Vasconcelos A.T.R."/>
        </authorList>
    </citation>
    <scope>NUCLEOTIDE SEQUENCE</scope>
    <source>
        <tissue evidence="2">Muscle</tissue>
    </source>
</reference>
<dbReference type="EMBL" id="WHWB01034828">
    <property type="protein sequence ID" value="KAJ7403523.1"/>
    <property type="molecule type" value="Genomic_DNA"/>
</dbReference>
<gene>
    <name evidence="2" type="ORF">WISP_150477</name>
</gene>
<feature type="compositionally biased region" description="Pro residues" evidence="1">
    <location>
        <begin position="137"/>
        <end position="148"/>
    </location>
</feature>